<dbReference type="OrthoDB" id="1702726at2759"/>
<evidence type="ECO:0000256" key="2">
    <source>
        <dbReference type="ARBA" id="ARBA00022840"/>
    </source>
</evidence>
<dbReference type="Pfam" id="PF00044">
    <property type="entry name" value="Gp_dh_N"/>
    <property type="match status" value="1"/>
</dbReference>
<dbReference type="InterPro" id="IPR029047">
    <property type="entry name" value="HSP70_peptide-bd_sf"/>
</dbReference>
<evidence type="ECO:0000256" key="1">
    <source>
        <dbReference type="ARBA" id="ARBA00022741"/>
    </source>
</evidence>
<reference evidence="4 5" key="1">
    <citation type="submission" date="2020-10" db="EMBL/GenBank/DDBJ databases">
        <title>The Coptis chinensis genome and diversification of protoberbering-type alkaloids.</title>
        <authorList>
            <person name="Wang B."/>
            <person name="Shu S."/>
            <person name="Song C."/>
            <person name="Liu Y."/>
        </authorList>
    </citation>
    <scope>NUCLEOTIDE SEQUENCE [LARGE SCALE GENOMIC DNA]</scope>
    <source>
        <strain evidence="4">HL-2020</strain>
        <tissue evidence="4">Leaf</tissue>
    </source>
</reference>
<keyword evidence="1" id="KW-0547">Nucleotide-binding</keyword>
<dbReference type="Gene3D" id="3.40.50.720">
    <property type="entry name" value="NAD(P)-binding Rossmann-like Domain"/>
    <property type="match status" value="1"/>
</dbReference>
<dbReference type="GO" id="GO:0005829">
    <property type="term" value="C:cytosol"/>
    <property type="evidence" value="ECO:0007669"/>
    <property type="project" value="TreeGrafter"/>
</dbReference>
<feature type="domain" description="Glyceraldehyde 3-phosphate dehydrogenase NAD(P) binding" evidence="3">
    <location>
        <begin position="575"/>
        <end position="614"/>
    </location>
</feature>
<comment type="caution">
    <text evidence="4">The sequence shown here is derived from an EMBL/GenBank/DDBJ whole genome shotgun (WGS) entry which is preliminary data.</text>
</comment>
<gene>
    <name evidence="4" type="ORF">IFM89_033622</name>
</gene>
<dbReference type="GO" id="GO:0005634">
    <property type="term" value="C:nucleus"/>
    <property type="evidence" value="ECO:0007669"/>
    <property type="project" value="TreeGrafter"/>
</dbReference>
<dbReference type="InterPro" id="IPR036291">
    <property type="entry name" value="NAD(P)-bd_dom_sf"/>
</dbReference>
<dbReference type="InterPro" id="IPR013126">
    <property type="entry name" value="Hsp_70_fam"/>
</dbReference>
<proteinExistence type="predicted"/>
<dbReference type="GO" id="GO:0140662">
    <property type="term" value="F:ATP-dependent protein folding chaperone"/>
    <property type="evidence" value="ECO:0007669"/>
    <property type="project" value="InterPro"/>
</dbReference>
<dbReference type="Proteomes" id="UP000631114">
    <property type="component" value="Unassembled WGS sequence"/>
</dbReference>
<evidence type="ECO:0000313" key="5">
    <source>
        <dbReference type="Proteomes" id="UP000631114"/>
    </source>
</evidence>
<keyword evidence="2" id="KW-0067">ATP-binding</keyword>
<accession>A0A835I732</accession>
<dbReference type="PANTHER" id="PTHR45639:SF4">
    <property type="entry name" value="HSC70CB, ISOFORM G"/>
    <property type="match status" value="1"/>
</dbReference>
<evidence type="ECO:0000259" key="3">
    <source>
        <dbReference type="Pfam" id="PF00044"/>
    </source>
</evidence>
<protein>
    <recommendedName>
        <fullName evidence="3">Glyceraldehyde 3-phosphate dehydrogenase NAD(P) binding domain-containing protein</fullName>
    </recommendedName>
</protein>
<dbReference type="InterPro" id="IPR020828">
    <property type="entry name" value="GlycerAld_3-P_DH_NAD(P)-bd"/>
</dbReference>
<sequence length="634" mass="70235">MPYLKKKFWRSLGAWKKLLQRCPDGTSGGFSKRKKRSKCGGEGSVMEVDFDNDELSQVFGPDKGSRTRGISSNKSKKQLQRTGIAKALLQQANSSSNSELKGEMNEMKSSLVNVMGVLKIKKTCFNSFQGLARFIRPIYGRMIGERVAFVDVGHASIARFVFFGFKKGRLKVVAHSFDSNLGGRDFDEVLFQHYVGKFKVENIHSVEVVGSGSRVPAIIRILIEFFGKEPRRTMNASECVARGCALQCAILSPTFKVNESFPFSIALSWKRTASDSQNGAAYQPQSTVVFHKGNIIPSTKSLTFYRSSTFTVDVIYADAGGWQVPPKIITYTIGPFQSTKDERAKLKVKVKLNLHGIVAIESATVADSSEESLAAVAGMFSSKAIVPADHIFRFCRRIEWSLDNDASNAAIMVASEAHAITLALKVFWVLYLQSGYFNEMKLWILGEACGVLHSVEPLNSFLASLCKFTISMPIEVERKRSYLVLTYTHAMLVHLASSPVELETLMPVLLWVLENSLSNHSLKSAKVQTSIFGNSVQVDSLSLQKCSGRSIQPIKATATETPPTIPKSWSGGKTKIGINGFSRIGRLVLCITTSRDDIDVVAVNDPFIDASYMVWGHCLYLLQFFFSFLCCHWS</sequence>
<evidence type="ECO:0000313" key="4">
    <source>
        <dbReference type="EMBL" id="KAF9611614.1"/>
    </source>
</evidence>
<dbReference type="AlphaFoldDB" id="A0A835I732"/>
<dbReference type="Gene3D" id="3.90.640.10">
    <property type="entry name" value="Actin, Chain A, domain 4"/>
    <property type="match status" value="1"/>
</dbReference>
<dbReference type="Gene3D" id="2.60.34.10">
    <property type="entry name" value="Substrate Binding Domain Of DNAk, Chain A, domain 1"/>
    <property type="match status" value="1"/>
</dbReference>
<dbReference type="SUPFAM" id="SSF53067">
    <property type="entry name" value="Actin-like ATPase domain"/>
    <property type="match status" value="1"/>
</dbReference>
<dbReference type="PANTHER" id="PTHR45639">
    <property type="entry name" value="HSC70CB, ISOFORM G-RELATED"/>
    <property type="match status" value="1"/>
</dbReference>
<organism evidence="4 5">
    <name type="scientific">Coptis chinensis</name>
    <dbReference type="NCBI Taxonomy" id="261450"/>
    <lineage>
        <taxon>Eukaryota</taxon>
        <taxon>Viridiplantae</taxon>
        <taxon>Streptophyta</taxon>
        <taxon>Embryophyta</taxon>
        <taxon>Tracheophyta</taxon>
        <taxon>Spermatophyta</taxon>
        <taxon>Magnoliopsida</taxon>
        <taxon>Ranunculales</taxon>
        <taxon>Ranunculaceae</taxon>
        <taxon>Coptidoideae</taxon>
        <taxon>Coptis</taxon>
    </lineage>
</organism>
<dbReference type="SUPFAM" id="SSF100920">
    <property type="entry name" value="Heat shock protein 70kD (HSP70), peptide-binding domain"/>
    <property type="match status" value="1"/>
</dbReference>
<dbReference type="GO" id="GO:0005524">
    <property type="term" value="F:ATP binding"/>
    <property type="evidence" value="ECO:0007669"/>
    <property type="project" value="UniProtKB-KW"/>
</dbReference>
<dbReference type="Gene3D" id="3.30.420.40">
    <property type="match status" value="3"/>
</dbReference>
<dbReference type="GO" id="GO:0051287">
    <property type="term" value="F:NAD binding"/>
    <property type="evidence" value="ECO:0007669"/>
    <property type="project" value="InterPro"/>
</dbReference>
<keyword evidence="5" id="KW-1185">Reference proteome</keyword>
<dbReference type="EMBL" id="JADFTS010000004">
    <property type="protein sequence ID" value="KAF9611614.1"/>
    <property type="molecule type" value="Genomic_DNA"/>
</dbReference>
<dbReference type="Pfam" id="PF00012">
    <property type="entry name" value="HSP70"/>
    <property type="match status" value="1"/>
</dbReference>
<name>A0A835I732_9MAGN</name>
<dbReference type="InterPro" id="IPR043129">
    <property type="entry name" value="ATPase_NBD"/>
</dbReference>
<dbReference type="SUPFAM" id="SSF51735">
    <property type="entry name" value="NAD(P)-binding Rossmann-fold domains"/>
    <property type="match status" value="1"/>
</dbReference>